<dbReference type="AlphaFoldDB" id="A0A1J5NYC5"/>
<dbReference type="SUPFAM" id="SSF56524">
    <property type="entry name" value="Oxidoreductase molybdopterin-binding domain"/>
    <property type="match status" value="1"/>
</dbReference>
<keyword evidence="1" id="KW-0560">Oxidoreductase</keyword>
<reference evidence="1" key="1">
    <citation type="submission" date="2016-10" db="EMBL/GenBank/DDBJ databases">
        <title>Sequence of Gallionella enrichment culture.</title>
        <authorList>
            <person name="Poehlein A."/>
            <person name="Muehling M."/>
            <person name="Daniel R."/>
        </authorList>
    </citation>
    <scope>NUCLEOTIDE SEQUENCE</scope>
</reference>
<dbReference type="EC" id="1.8.-.-" evidence="1"/>
<protein>
    <submittedName>
        <fullName evidence="1">Sulfoxide reductase catalytic subunit YedY</fullName>
        <ecNumber evidence="1">1.8.-.-</ecNumber>
    </submittedName>
</protein>
<organism evidence="1">
    <name type="scientific">mine drainage metagenome</name>
    <dbReference type="NCBI Taxonomy" id="410659"/>
    <lineage>
        <taxon>unclassified sequences</taxon>
        <taxon>metagenomes</taxon>
        <taxon>ecological metagenomes</taxon>
    </lineage>
</organism>
<comment type="caution">
    <text evidence="1">The sequence shown here is derived from an EMBL/GenBank/DDBJ whole genome shotgun (WGS) entry which is preliminary data.</text>
</comment>
<gene>
    <name evidence="1" type="primary">yedY_19</name>
    <name evidence="1" type="ORF">GALL_546690</name>
</gene>
<accession>A0A1J5NYC5</accession>
<evidence type="ECO:0000313" key="1">
    <source>
        <dbReference type="EMBL" id="OIQ63790.1"/>
    </source>
</evidence>
<sequence length="74" mass="8380">MAEQPVTTWNTMAPNEYGFYSNVNPTVDHPRWSQASERRIGGGLFAKRIDTVMFNGYGDLVSSLYTGMDLKKNF</sequence>
<name>A0A1J5NYC5_9ZZZZ</name>
<dbReference type="EMBL" id="MLJW01008692">
    <property type="protein sequence ID" value="OIQ63790.1"/>
    <property type="molecule type" value="Genomic_DNA"/>
</dbReference>
<dbReference type="PANTHER" id="PTHR43032">
    <property type="entry name" value="PROTEIN-METHIONINE-SULFOXIDE REDUCTASE"/>
    <property type="match status" value="1"/>
</dbReference>
<dbReference type="PANTHER" id="PTHR43032:SF3">
    <property type="entry name" value="PROTEIN-METHIONINE-SULFOXIDE REDUCTASE CATALYTIC SUBUNIT MSRP"/>
    <property type="match status" value="1"/>
</dbReference>
<dbReference type="GO" id="GO:0016491">
    <property type="term" value="F:oxidoreductase activity"/>
    <property type="evidence" value="ECO:0007669"/>
    <property type="project" value="UniProtKB-KW"/>
</dbReference>
<proteinExistence type="predicted"/>
<dbReference type="Gene3D" id="3.90.420.10">
    <property type="entry name" value="Oxidoreductase, molybdopterin-binding domain"/>
    <property type="match status" value="1"/>
</dbReference>
<dbReference type="InterPro" id="IPR036374">
    <property type="entry name" value="OxRdtase_Mopterin-bd_sf"/>
</dbReference>